<keyword evidence="6" id="KW-1185">Reference proteome</keyword>
<evidence type="ECO:0000256" key="3">
    <source>
        <dbReference type="SAM" id="Phobius"/>
    </source>
</evidence>
<accession>A0ABP0D887</accession>
<comment type="caution">
    <text evidence="5">The sequence shown here is derived from an EMBL/GenBank/DDBJ whole genome shotgun (WGS) entry which is preliminary data.</text>
</comment>
<dbReference type="Gene3D" id="3.40.50.1240">
    <property type="entry name" value="Phosphoglycerate mutase-like"/>
    <property type="match status" value="1"/>
</dbReference>
<feature type="signal peptide" evidence="4">
    <location>
        <begin position="1"/>
        <end position="28"/>
    </location>
</feature>
<evidence type="ECO:0000256" key="1">
    <source>
        <dbReference type="ARBA" id="ARBA00005375"/>
    </source>
</evidence>
<proteinExistence type="inferred from homology"/>
<keyword evidence="3" id="KW-1133">Transmembrane helix</keyword>
<keyword evidence="3" id="KW-0472">Membrane</keyword>
<organism evidence="5 6">
    <name type="scientific">Sporothrix epigloea</name>
    <dbReference type="NCBI Taxonomy" id="1892477"/>
    <lineage>
        <taxon>Eukaryota</taxon>
        <taxon>Fungi</taxon>
        <taxon>Dikarya</taxon>
        <taxon>Ascomycota</taxon>
        <taxon>Pezizomycotina</taxon>
        <taxon>Sordariomycetes</taxon>
        <taxon>Sordariomycetidae</taxon>
        <taxon>Ophiostomatales</taxon>
        <taxon>Ophiostomataceae</taxon>
        <taxon>Sporothrix</taxon>
    </lineage>
</organism>
<dbReference type="EMBL" id="CAWUOM010000010">
    <property type="protein sequence ID" value="CAK7264420.1"/>
    <property type="molecule type" value="Genomic_DNA"/>
</dbReference>
<keyword evidence="3" id="KW-0812">Transmembrane</keyword>
<feature type="chain" id="PRO_5045353972" description="Acid phosphatase" evidence="4">
    <location>
        <begin position="29"/>
        <end position="499"/>
    </location>
</feature>
<dbReference type="Proteomes" id="UP001642501">
    <property type="component" value="Unassembled WGS sequence"/>
</dbReference>
<dbReference type="InterPro" id="IPR000560">
    <property type="entry name" value="His_Pase_clade-2"/>
</dbReference>
<evidence type="ECO:0008006" key="7">
    <source>
        <dbReference type="Google" id="ProtNLM"/>
    </source>
</evidence>
<protein>
    <recommendedName>
        <fullName evidence="7">Acid phosphatase</fullName>
    </recommendedName>
</protein>
<keyword evidence="4" id="KW-0732">Signal</keyword>
<name>A0ABP0D887_9PEZI</name>
<evidence type="ECO:0000313" key="5">
    <source>
        <dbReference type="EMBL" id="CAK7264420.1"/>
    </source>
</evidence>
<feature type="region of interest" description="Disordered" evidence="2">
    <location>
        <begin position="429"/>
        <end position="448"/>
    </location>
</feature>
<evidence type="ECO:0000256" key="4">
    <source>
        <dbReference type="SAM" id="SignalP"/>
    </source>
</evidence>
<dbReference type="PANTHER" id="PTHR11567:SF142">
    <property type="entry name" value="PHOSPHOGLYCERATE MUTASE-LIKE PROTEIN"/>
    <property type="match status" value="1"/>
</dbReference>
<evidence type="ECO:0000256" key="2">
    <source>
        <dbReference type="SAM" id="MobiDB-lite"/>
    </source>
</evidence>
<dbReference type="Pfam" id="PF00328">
    <property type="entry name" value="His_Phos_2"/>
    <property type="match status" value="1"/>
</dbReference>
<sequence length="499" mass="51944">MPSTSLRAGLATSTLLLALAAAPPAVAAEESILGIYVFHRHGDRTSKSFPPTLLTALGAEQAYASGEYFRQRYVAANASSRVFNVASDIAVLPQVAVTTPVDNVLQGTANFFTQSLYPPAGAAAKQTLANGTVMEAPFDGYQYIPVNVVSTAASSSGSENNGWLQGGSGCNNAIISSNNYFSSSDYLETLNSTGAFYKSLLPVINSTFPTAKDSYKNAYTIFDYIHVSQIHNASIPNADLLTKETLFQVQTRADQHEYGLAYNVSEPVRAIAGSVLAGQILQSLNTTARAAPLSKSTARLSLQFGAYGTFMSFFGLANMTAVSPDFAGIVDYASSMVFELVTNSSIANATEALDPSELSVRFLFANGSAGLVGGLTEYPLFGQSETVLPWTTFTDEMNKFSIRNTVSWCNACGNNTGVCDPELLGTGPSTSNSNATGSSSSSSGNGSSGGVSRPVAGVIGALVTLAVLLGLEALVMLIGGLRVVKKNVAVAGKAASNSA</sequence>
<dbReference type="SUPFAM" id="SSF53254">
    <property type="entry name" value="Phosphoglycerate mutase-like"/>
    <property type="match status" value="1"/>
</dbReference>
<dbReference type="InterPro" id="IPR029033">
    <property type="entry name" value="His_PPase_superfam"/>
</dbReference>
<comment type="similarity">
    <text evidence="1">Belongs to the histidine acid phosphatase family.</text>
</comment>
<evidence type="ECO:0000313" key="6">
    <source>
        <dbReference type="Proteomes" id="UP001642501"/>
    </source>
</evidence>
<gene>
    <name evidence="5" type="ORF">SEPCBS57363_001060</name>
</gene>
<feature type="transmembrane region" description="Helical" evidence="3">
    <location>
        <begin position="455"/>
        <end position="478"/>
    </location>
</feature>
<reference evidence="5 6" key="1">
    <citation type="submission" date="2024-01" db="EMBL/GenBank/DDBJ databases">
        <authorList>
            <person name="Allen C."/>
            <person name="Tagirdzhanova G."/>
        </authorList>
    </citation>
    <scope>NUCLEOTIDE SEQUENCE [LARGE SCALE GENOMIC DNA]</scope>
    <source>
        <strain evidence="5 6">CBS 573.63</strain>
    </source>
</reference>
<dbReference type="PANTHER" id="PTHR11567">
    <property type="entry name" value="ACID PHOSPHATASE-RELATED"/>
    <property type="match status" value="1"/>
</dbReference>
<dbReference type="CDD" id="cd07061">
    <property type="entry name" value="HP_HAP_like"/>
    <property type="match status" value="1"/>
</dbReference>
<dbReference type="InterPro" id="IPR050645">
    <property type="entry name" value="Histidine_acid_phosphatase"/>
</dbReference>